<dbReference type="InterPro" id="IPR004837">
    <property type="entry name" value="NaCa_Exmemb"/>
</dbReference>
<evidence type="ECO:0000256" key="4">
    <source>
        <dbReference type="ARBA" id="ARBA00023136"/>
    </source>
</evidence>
<feature type="transmembrane region" description="Helical" evidence="5">
    <location>
        <begin position="173"/>
        <end position="192"/>
    </location>
</feature>
<dbReference type="eggNOG" id="COG0530">
    <property type="taxonomic scope" value="Bacteria"/>
</dbReference>
<feature type="transmembrane region" description="Helical" evidence="5">
    <location>
        <begin position="204"/>
        <end position="227"/>
    </location>
</feature>
<comment type="subcellular location">
    <subcellularLocation>
        <location evidence="1">Membrane</location>
        <topology evidence="1">Multi-pass membrane protein</topology>
    </subcellularLocation>
</comment>
<protein>
    <submittedName>
        <fullName evidence="7">Sodium/calcium exchanger membrane region</fullName>
    </submittedName>
</protein>
<name>D9SGJ0_GALCS</name>
<feature type="domain" description="Sodium/calcium exchanger membrane region" evidence="6">
    <location>
        <begin position="42"/>
        <end position="186"/>
    </location>
</feature>
<reference evidence="7 8" key="1">
    <citation type="submission" date="2010-08" db="EMBL/GenBank/DDBJ databases">
        <title>Complete sequence of Gallionella capsiferriformans ES-2.</title>
        <authorList>
            <consortium name="US DOE Joint Genome Institute"/>
            <person name="Lucas S."/>
            <person name="Copeland A."/>
            <person name="Lapidus A."/>
            <person name="Cheng J.-F."/>
            <person name="Bruce D."/>
            <person name="Goodwin L."/>
            <person name="Pitluck S."/>
            <person name="Chertkov O."/>
            <person name="Davenport K.W."/>
            <person name="Detter J.C."/>
            <person name="Han C."/>
            <person name="Tapia R."/>
            <person name="Land M."/>
            <person name="Hauser L."/>
            <person name="Chang Y.-J."/>
            <person name="Jeffries C."/>
            <person name="Kyrpides N."/>
            <person name="Ivanova N."/>
            <person name="Mikhailova N."/>
            <person name="Shelobolina E.S."/>
            <person name="Picardal F."/>
            <person name="Roden E."/>
            <person name="Emerson D."/>
            <person name="Woyke T."/>
        </authorList>
    </citation>
    <scope>NUCLEOTIDE SEQUENCE [LARGE SCALE GENOMIC DNA]</scope>
    <source>
        <strain evidence="7 8">ES-2</strain>
    </source>
</reference>
<evidence type="ECO:0000256" key="1">
    <source>
        <dbReference type="ARBA" id="ARBA00004141"/>
    </source>
</evidence>
<feature type="transmembrane region" description="Helical" evidence="5">
    <location>
        <begin position="279"/>
        <end position="298"/>
    </location>
</feature>
<dbReference type="Proteomes" id="UP000001235">
    <property type="component" value="Chromosome"/>
</dbReference>
<feature type="transmembrane region" description="Helical" evidence="5">
    <location>
        <begin position="247"/>
        <end position="267"/>
    </location>
</feature>
<feature type="transmembrane region" description="Helical" evidence="5">
    <location>
        <begin position="110"/>
        <end position="129"/>
    </location>
</feature>
<evidence type="ECO:0000256" key="3">
    <source>
        <dbReference type="ARBA" id="ARBA00022989"/>
    </source>
</evidence>
<keyword evidence="3 5" id="KW-1133">Transmembrane helix</keyword>
<dbReference type="HOGENOM" id="CLU_786994_0_0_4"/>
<dbReference type="AlphaFoldDB" id="D9SGJ0"/>
<dbReference type="GO" id="GO:0016020">
    <property type="term" value="C:membrane"/>
    <property type="evidence" value="ECO:0007669"/>
    <property type="project" value="UniProtKB-SubCell"/>
</dbReference>
<evidence type="ECO:0000313" key="8">
    <source>
        <dbReference type="Proteomes" id="UP000001235"/>
    </source>
</evidence>
<evidence type="ECO:0000313" key="7">
    <source>
        <dbReference type="EMBL" id="ADL55637.1"/>
    </source>
</evidence>
<gene>
    <name evidence="7" type="ordered locus">Galf_1621</name>
</gene>
<keyword evidence="8" id="KW-1185">Reference proteome</keyword>
<feature type="transmembrane region" description="Helical" evidence="5">
    <location>
        <begin position="33"/>
        <end position="56"/>
    </location>
</feature>
<evidence type="ECO:0000256" key="2">
    <source>
        <dbReference type="ARBA" id="ARBA00022692"/>
    </source>
</evidence>
<evidence type="ECO:0000259" key="6">
    <source>
        <dbReference type="Pfam" id="PF01699"/>
    </source>
</evidence>
<feature type="transmembrane region" description="Helical" evidence="5">
    <location>
        <begin position="149"/>
        <end position="167"/>
    </location>
</feature>
<dbReference type="Pfam" id="PF01699">
    <property type="entry name" value="Na_Ca_ex"/>
    <property type="match status" value="1"/>
</dbReference>
<dbReference type="RefSeq" id="WP_013293576.1">
    <property type="nucleotide sequence ID" value="NC_014394.1"/>
</dbReference>
<dbReference type="InterPro" id="IPR044880">
    <property type="entry name" value="NCX_ion-bd_dom_sf"/>
</dbReference>
<evidence type="ECO:0000256" key="5">
    <source>
        <dbReference type="SAM" id="Phobius"/>
    </source>
</evidence>
<organism evidence="7 8">
    <name type="scientific">Gallionella capsiferriformans (strain ES-2)</name>
    <name type="common">Gallionella ferruginea capsiferriformans (strain ES-2)</name>
    <dbReference type="NCBI Taxonomy" id="395494"/>
    <lineage>
        <taxon>Bacteria</taxon>
        <taxon>Pseudomonadati</taxon>
        <taxon>Pseudomonadota</taxon>
        <taxon>Betaproteobacteria</taxon>
        <taxon>Nitrosomonadales</taxon>
        <taxon>Gallionellaceae</taxon>
        <taxon>Gallionella</taxon>
    </lineage>
</organism>
<keyword evidence="2 5" id="KW-0812">Transmembrane</keyword>
<accession>D9SGJ0</accession>
<dbReference type="EMBL" id="CP002159">
    <property type="protein sequence ID" value="ADL55637.1"/>
    <property type="molecule type" value="Genomic_DNA"/>
</dbReference>
<proteinExistence type="predicted"/>
<feature type="transmembrane region" description="Helical" evidence="5">
    <location>
        <begin position="333"/>
        <end position="351"/>
    </location>
</feature>
<dbReference type="GO" id="GO:0055085">
    <property type="term" value="P:transmembrane transport"/>
    <property type="evidence" value="ECO:0007669"/>
    <property type="project" value="InterPro"/>
</dbReference>
<feature type="transmembrane region" description="Helical" evidence="5">
    <location>
        <begin position="304"/>
        <end position="326"/>
    </location>
</feature>
<sequence length="352" mass="39060">MYSSLDDKTPDEFYFPFTIKQSHLTVQSDIDTIQIYLTHPLGLLIVFVAASFMMIWRLHAMESKGFEGTVLGTLIMPYCSGFANLVFAYVMSKSAGNGGLVIENCLVNNATNLTLLLGLSALFGSAAVVKKSAAKRHAEFFRINRLNLLFTLIALFLFTGTLWALARDGVLDFYDGLVLIGLFLFWQILHVFEVLKDKIRKNQAFHWSIATDVMLLAASAYCIYFAVDHLVTWVSHTENPLFSFARLGWFSGLLMVVPNAFLALYYTRIGRQDIVMSSQIGDGHICIPMCIGLFSVFNPIQVPAFLSMGVYVILSAGVVHFLSIATLGRVPRVLGVGLIGGYAFFLYQGLIP</sequence>
<dbReference type="STRING" id="395494.Galf_1621"/>
<feature type="transmembrane region" description="Helical" evidence="5">
    <location>
        <begin position="68"/>
        <end position="90"/>
    </location>
</feature>
<dbReference type="KEGG" id="gca:Galf_1621"/>
<dbReference type="Gene3D" id="1.20.1420.30">
    <property type="entry name" value="NCX, central ion-binding region"/>
    <property type="match status" value="1"/>
</dbReference>
<keyword evidence="4 5" id="KW-0472">Membrane</keyword>